<feature type="transmembrane region" description="Helical" evidence="1">
    <location>
        <begin position="42"/>
        <end position="60"/>
    </location>
</feature>
<organism evidence="2 3">
    <name type="scientific">Siminovitchia sediminis</name>
    <dbReference type="NCBI Taxonomy" id="1274353"/>
    <lineage>
        <taxon>Bacteria</taxon>
        <taxon>Bacillati</taxon>
        <taxon>Bacillota</taxon>
        <taxon>Bacilli</taxon>
        <taxon>Bacillales</taxon>
        <taxon>Bacillaceae</taxon>
        <taxon>Siminovitchia</taxon>
    </lineage>
</organism>
<evidence type="ECO:0000313" key="3">
    <source>
        <dbReference type="Proteomes" id="UP001597301"/>
    </source>
</evidence>
<evidence type="ECO:0000313" key="2">
    <source>
        <dbReference type="EMBL" id="MFD1706879.1"/>
    </source>
</evidence>
<gene>
    <name evidence="2" type="ORF">ACFSCZ_09065</name>
</gene>
<dbReference type="EMBL" id="JBHUEO010000020">
    <property type="protein sequence ID" value="MFD1706879.1"/>
    <property type="molecule type" value="Genomic_DNA"/>
</dbReference>
<keyword evidence="3" id="KW-1185">Reference proteome</keyword>
<proteinExistence type="predicted"/>
<feature type="transmembrane region" description="Helical" evidence="1">
    <location>
        <begin position="12"/>
        <end position="30"/>
    </location>
</feature>
<reference evidence="3" key="1">
    <citation type="journal article" date="2019" name="Int. J. Syst. Evol. Microbiol.">
        <title>The Global Catalogue of Microorganisms (GCM) 10K type strain sequencing project: providing services to taxonomists for standard genome sequencing and annotation.</title>
        <authorList>
            <consortium name="The Broad Institute Genomics Platform"/>
            <consortium name="The Broad Institute Genome Sequencing Center for Infectious Disease"/>
            <person name="Wu L."/>
            <person name="Ma J."/>
        </authorList>
    </citation>
    <scope>NUCLEOTIDE SEQUENCE [LARGE SCALE GENOMIC DNA]</scope>
    <source>
        <strain evidence="3">CGMCC 1.12295</strain>
    </source>
</reference>
<name>A0ABW4KGN5_9BACI</name>
<feature type="transmembrane region" description="Helical" evidence="1">
    <location>
        <begin position="135"/>
        <end position="154"/>
    </location>
</feature>
<accession>A0ABW4KGN5</accession>
<evidence type="ECO:0000256" key="1">
    <source>
        <dbReference type="SAM" id="Phobius"/>
    </source>
</evidence>
<keyword evidence="1" id="KW-1133">Transmembrane helix</keyword>
<sequence length="210" mass="24568">MTEWILQYKWLFLILGEIIFWVSLLGFFVIRYAFGREQLSKYFILVWIFSDVWLLVLGILDYRHTGTFDTFQVVILIFLFYALTFGRNDMKNLDRWVKRKIKKVKGEPLHEDQNSMKLYGMAYAIKQGKDLMKHVLMFAAVMIVMSFFVDFRGFSHLAGDKNLGDMLGSTIENGWFADPVLGKITGVWTLILIIDTVITVSYFVFPRRAS</sequence>
<feature type="transmembrane region" description="Helical" evidence="1">
    <location>
        <begin position="66"/>
        <end position="85"/>
    </location>
</feature>
<keyword evidence="1" id="KW-0812">Transmembrane</keyword>
<protein>
    <submittedName>
        <fullName evidence="2">Uncharacterized protein</fullName>
    </submittedName>
</protein>
<dbReference type="Proteomes" id="UP001597301">
    <property type="component" value="Unassembled WGS sequence"/>
</dbReference>
<comment type="caution">
    <text evidence="2">The sequence shown here is derived from an EMBL/GenBank/DDBJ whole genome shotgun (WGS) entry which is preliminary data.</text>
</comment>
<feature type="transmembrane region" description="Helical" evidence="1">
    <location>
        <begin position="185"/>
        <end position="205"/>
    </location>
</feature>
<dbReference type="RefSeq" id="WP_380773587.1">
    <property type="nucleotide sequence ID" value="NZ_JBHUEO010000020.1"/>
</dbReference>
<keyword evidence="1" id="KW-0472">Membrane</keyword>